<evidence type="ECO:0000313" key="1">
    <source>
        <dbReference type="EMBL" id="MFD0798020.1"/>
    </source>
</evidence>
<dbReference type="Proteomes" id="UP001597012">
    <property type="component" value="Unassembled WGS sequence"/>
</dbReference>
<sequence>MKHDLENIAHFLCINSEAITLTGLQGKMGLLYFLFSHGNDSKKQSYVDFSFELLEECLSEELLKIQSSKNESIDFDIQILELAWSLQKFISMGFFECEDSNPILEPFDKMVVQEAEKVKNKPLLKETLCRTVFIYDYLSGRLPLLKSGSLKYLKIASTLESLFPAVNNSELIETEFPMVSTLIKKDVNFNLEVMTKLTLTVQYIDDQNDNDKDTGQLPHKVKDAMGKLYKDPKKGRNLLLNKIIMGGNLILNLKKEAQQEFLAYYLFSNFNKNN</sequence>
<protein>
    <submittedName>
        <fullName evidence="1">Uncharacterized protein</fullName>
    </submittedName>
</protein>
<gene>
    <name evidence="1" type="ORF">ACFQZJ_11140</name>
</gene>
<dbReference type="RefSeq" id="WP_379934568.1">
    <property type="nucleotide sequence ID" value="NZ_JBHTHY010000007.1"/>
</dbReference>
<accession>A0ABW3B4F0</accession>
<name>A0ABW3B4F0_9FLAO</name>
<evidence type="ECO:0000313" key="2">
    <source>
        <dbReference type="Proteomes" id="UP001597012"/>
    </source>
</evidence>
<keyword evidence="2" id="KW-1185">Reference proteome</keyword>
<proteinExistence type="predicted"/>
<organism evidence="1 2">
    <name type="scientific">Maribacter chungangensis</name>
    <dbReference type="NCBI Taxonomy" id="1069117"/>
    <lineage>
        <taxon>Bacteria</taxon>
        <taxon>Pseudomonadati</taxon>
        <taxon>Bacteroidota</taxon>
        <taxon>Flavobacteriia</taxon>
        <taxon>Flavobacteriales</taxon>
        <taxon>Flavobacteriaceae</taxon>
        <taxon>Maribacter</taxon>
    </lineage>
</organism>
<comment type="caution">
    <text evidence="1">The sequence shown here is derived from an EMBL/GenBank/DDBJ whole genome shotgun (WGS) entry which is preliminary data.</text>
</comment>
<reference evidence="2" key="1">
    <citation type="journal article" date="2019" name="Int. J. Syst. Evol. Microbiol.">
        <title>The Global Catalogue of Microorganisms (GCM) 10K type strain sequencing project: providing services to taxonomists for standard genome sequencing and annotation.</title>
        <authorList>
            <consortium name="The Broad Institute Genomics Platform"/>
            <consortium name="The Broad Institute Genome Sequencing Center for Infectious Disease"/>
            <person name="Wu L."/>
            <person name="Ma J."/>
        </authorList>
    </citation>
    <scope>NUCLEOTIDE SEQUENCE [LARGE SCALE GENOMIC DNA]</scope>
    <source>
        <strain evidence="2">CCUG 61948</strain>
    </source>
</reference>
<dbReference type="EMBL" id="JBHTHY010000007">
    <property type="protein sequence ID" value="MFD0798020.1"/>
    <property type="molecule type" value="Genomic_DNA"/>
</dbReference>